<evidence type="ECO:0008006" key="3">
    <source>
        <dbReference type="Google" id="ProtNLM"/>
    </source>
</evidence>
<keyword evidence="2" id="KW-1185">Reference proteome</keyword>
<reference evidence="1 2" key="1">
    <citation type="submission" date="2020-08" db="EMBL/GenBank/DDBJ databases">
        <title>Sequencing the genomes of 1000 actinobacteria strains.</title>
        <authorList>
            <person name="Klenk H.-P."/>
        </authorList>
    </citation>
    <scope>NUCLEOTIDE SEQUENCE [LARGE SCALE GENOMIC DNA]</scope>
    <source>
        <strain evidence="1 2">DSM 41654</strain>
    </source>
</reference>
<name>A0A7W7RBR3_KITKI</name>
<evidence type="ECO:0000313" key="1">
    <source>
        <dbReference type="EMBL" id="MBB4929062.1"/>
    </source>
</evidence>
<dbReference type="Proteomes" id="UP000540506">
    <property type="component" value="Unassembled WGS sequence"/>
</dbReference>
<sequence>MTRAPACAVLPSRNEPATIAAVTRAVDAALGDDRALIVHADASDSPATATAFAATPTRARTLQLTGLPRGKGAQVLAALRRLQPGGPVLLADTDTLHPEPAVYQALLDAVRAGAGMALADYPRFWDEGNLTTHLARPLIAATTGLDVPQPLAGDIALCAAAAADALVAADNADRELAGSLDGYGIDVFLLLTAAAAGHTITSVRLGAPKAHAPSFPHLPAIFAQAVPVLLALTPRRPPRPAPAAAYYRLADRPLTEHHLQGMLTALDALAPSGARYDSHPWPHHVAASWQMVIGGQSPRTAAAYLWPHYLDRVRDWLTTAAPSGHADRARQLTAAHADLADHLATVSWSSR</sequence>
<dbReference type="EMBL" id="JACHJV010000004">
    <property type="protein sequence ID" value="MBB4929062.1"/>
    <property type="molecule type" value="Genomic_DNA"/>
</dbReference>
<protein>
    <recommendedName>
        <fullName evidence="3">Glycosyltransferase</fullName>
    </recommendedName>
</protein>
<dbReference type="Gene3D" id="3.90.550.10">
    <property type="entry name" value="Spore Coat Polysaccharide Biosynthesis Protein SpsA, Chain A"/>
    <property type="match status" value="1"/>
</dbReference>
<evidence type="ECO:0000313" key="2">
    <source>
        <dbReference type="Proteomes" id="UP000540506"/>
    </source>
</evidence>
<dbReference type="AlphaFoldDB" id="A0A7W7RBR3"/>
<gene>
    <name evidence="1" type="ORF">FHR34_008161</name>
</gene>
<dbReference type="InterPro" id="IPR029044">
    <property type="entry name" value="Nucleotide-diphossugar_trans"/>
</dbReference>
<organism evidence="1 2">
    <name type="scientific">Kitasatospora kifunensis</name>
    <name type="common">Streptomyces kifunensis</name>
    <dbReference type="NCBI Taxonomy" id="58351"/>
    <lineage>
        <taxon>Bacteria</taxon>
        <taxon>Bacillati</taxon>
        <taxon>Actinomycetota</taxon>
        <taxon>Actinomycetes</taxon>
        <taxon>Kitasatosporales</taxon>
        <taxon>Streptomycetaceae</taxon>
        <taxon>Kitasatospora</taxon>
    </lineage>
</organism>
<accession>A0A7W7RBR3</accession>
<comment type="caution">
    <text evidence="1">The sequence shown here is derived from an EMBL/GenBank/DDBJ whole genome shotgun (WGS) entry which is preliminary data.</text>
</comment>
<proteinExistence type="predicted"/>
<dbReference type="SUPFAM" id="SSF53448">
    <property type="entry name" value="Nucleotide-diphospho-sugar transferases"/>
    <property type="match status" value="1"/>
</dbReference>
<dbReference type="RefSeq" id="WP_184947020.1">
    <property type="nucleotide sequence ID" value="NZ_JACHJV010000004.1"/>
</dbReference>